<feature type="compositionally biased region" description="Acidic residues" evidence="1">
    <location>
        <begin position="1148"/>
        <end position="1164"/>
    </location>
</feature>
<reference evidence="2 3" key="1">
    <citation type="journal article" date="2019" name="Mol. Ecol. Resour.">
        <title>Improving Illumina assemblies with Hi-C and long reads: an example with the North African dromedary.</title>
        <authorList>
            <person name="Elbers J.P."/>
            <person name="Rogers M.F."/>
            <person name="Perelman P.L."/>
            <person name="Proskuryakova A.A."/>
            <person name="Serdyukova N.A."/>
            <person name="Johnson W.E."/>
            <person name="Horin P."/>
            <person name="Corander J."/>
            <person name="Murphy D."/>
            <person name="Burger P.A."/>
        </authorList>
    </citation>
    <scope>NUCLEOTIDE SEQUENCE [LARGE SCALE GENOMIC DNA]</scope>
    <source>
        <strain evidence="2">Drom800</strain>
        <tissue evidence="2">Blood</tissue>
    </source>
</reference>
<feature type="region of interest" description="Disordered" evidence="1">
    <location>
        <begin position="269"/>
        <end position="365"/>
    </location>
</feature>
<gene>
    <name evidence="2" type="ORF">Cadr_000013118</name>
</gene>
<feature type="compositionally biased region" description="Acidic residues" evidence="1">
    <location>
        <begin position="1125"/>
        <end position="1141"/>
    </location>
</feature>
<dbReference type="Proteomes" id="UP000299084">
    <property type="component" value="Unassembled WGS sequence"/>
</dbReference>
<feature type="compositionally biased region" description="Low complexity" evidence="1">
    <location>
        <begin position="589"/>
        <end position="604"/>
    </location>
</feature>
<name>A0A5N4DD21_CAMDR</name>
<feature type="region of interest" description="Disordered" evidence="1">
    <location>
        <begin position="1"/>
        <end position="73"/>
    </location>
</feature>
<evidence type="ECO:0000256" key="1">
    <source>
        <dbReference type="SAM" id="MobiDB-lite"/>
    </source>
</evidence>
<accession>A0A5N4DD21</accession>
<evidence type="ECO:0000313" key="2">
    <source>
        <dbReference type="EMBL" id="KAB1269063.1"/>
    </source>
</evidence>
<protein>
    <submittedName>
        <fullName evidence="2">Uncharacterized protein</fullName>
    </submittedName>
</protein>
<organism evidence="2 3">
    <name type="scientific">Camelus dromedarius</name>
    <name type="common">Dromedary</name>
    <name type="synonym">Arabian camel</name>
    <dbReference type="NCBI Taxonomy" id="9838"/>
    <lineage>
        <taxon>Eukaryota</taxon>
        <taxon>Metazoa</taxon>
        <taxon>Chordata</taxon>
        <taxon>Craniata</taxon>
        <taxon>Vertebrata</taxon>
        <taxon>Euteleostomi</taxon>
        <taxon>Mammalia</taxon>
        <taxon>Eutheria</taxon>
        <taxon>Laurasiatheria</taxon>
        <taxon>Artiodactyla</taxon>
        <taxon>Tylopoda</taxon>
        <taxon>Camelidae</taxon>
        <taxon>Camelus</taxon>
    </lineage>
</organism>
<feature type="compositionally biased region" description="Low complexity" evidence="1">
    <location>
        <begin position="538"/>
        <end position="552"/>
    </location>
</feature>
<keyword evidence="3" id="KW-1185">Reference proteome</keyword>
<dbReference type="EMBL" id="JWIN03000013">
    <property type="protein sequence ID" value="KAB1269063.1"/>
    <property type="molecule type" value="Genomic_DNA"/>
</dbReference>
<feature type="region of interest" description="Disordered" evidence="1">
    <location>
        <begin position="1090"/>
        <end position="1164"/>
    </location>
</feature>
<sequence length="1259" mass="133140">MAGGRQKGGQEMPFPLPHHLNNRTQGHHKGPKTTADMRSWGERRALSMTPAHSTSRVLGRPPKLSSSPAQPCGRGRIRTEAAWLQIHALDLYGLCPFCTRERQPAPRVTGERTVIASARVCGSWTDTFCLPKPSPQESLRNTSAISSLSSALCNFRETLEEHQESAEAGVWSTLIAGLFREEVSHSQVERIRVLGEGQGGPEKILEQGGCLARKAETRGIRKQGFVITGNLTRATRGSPPLPHIKSILGAICLRFRLWAVRRKAAVLHRRSREARNLPEQGREDRTGSWSGWGGSLQTGPPGPQAGRCGRPSGVSWADCAPPPHPPSPLLIRRGDPDADTRKDDHEGTQGEESISKPRREASGETSSAYALGWGLQPPGGACGVGGISAYGGRGSVRAGWGVSAACGGGGDQCVRGGGISAYGGEGGQFAGGGGVIAYGGEGGHACGWGGIMRGGGGVSAYGGRGTVRAGWGVSACRFSRSAAALGCGSPETRAQTVCTPVQGRTVGYELAAHSMDNFVDGGSPRHRTATNFKRCRKTPSASTAPLPTSSSLGACRPPSGPAAPGGHEGGVRPRLFYSSGGDEEDSRWGRAAPTSASRSPSRPAAGRRIRCPRPEPALRSLLPPGEGRRGGGGGGGRACRPATHSISQTHYGPHSLAAFWLLPPEERPGPTFLSGAFALLEAAAGRGGRGRWGREPERAGETLLAWAEKGLVGPWLLMKGALIHPGGRAQGDGTSPSIINSGPSEVWFLHSSHPLGTPITAPYRGLLLTSPTSSSLSEASGKWASTPSQLWPPGADLDITQAGFSIGQPGRGLRPAKSGLGPSCWWNASVLRDPGQRLRAHVCQAMASSPLHLGGGFSTAEVILGLCRGQGLWRLAASVSPSLESGVFRKRSSVQPCYKDAHTRPHSCQPPSCGAETSVEWPLTFQRSHPFVCIQPRELSEEHHHAAPGQPTELVCQVTTAVGRPSHTGCTTIPSPDTLLFHLNLHTQRLSHPRSGEHSSQHLFRLRSCLCSSVPDGLHTSPIPGDEEDTSSCCCGRLLPAACSSVYSQKRHYTLMSCLEASTFQPDQLLQGPRAEQWWLGKHQVQPLPPSDLGWMVNASHSQNGGHGGDDDGDDNGDGGGDDRGGDDDDDGDDDGGDDDGGDGHDADENDDNDKDNDDGDDDDNKGFYVSLLTIPHHAVLSQRPDKCQRDCWVAIRQTGQKARHTSQTVPLNPHAAVPTSQNTLLSLPGLLLSNRDPSFRSLLVAEQKWEPKGAVSAP</sequence>
<dbReference type="AlphaFoldDB" id="A0A5N4DD21"/>
<feature type="compositionally biased region" description="Basic and acidic residues" evidence="1">
    <location>
        <begin position="332"/>
        <end position="362"/>
    </location>
</feature>
<evidence type="ECO:0000313" key="3">
    <source>
        <dbReference type="Proteomes" id="UP000299084"/>
    </source>
</evidence>
<proteinExistence type="predicted"/>
<feature type="region of interest" description="Disordered" evidence="1">
    <location>
        <begin position="516"/>
        <end position="639"/>
    </location>
</feature>
<comment type="caution">
    <text evidence="2">The sequence shown here is derived from an EMBL/GenBank/DDBJ whole genome shotgun (WGS) entry which is preliminary data.</text>
</comment>
<feature type="compositionally biased region" description="Basic residues" evidence="1">
    <location>
        <begin position="524"/>
        <end position="537"/>
    </location>
</feature>
<feature type="compositionally biased region" description="Basic and acidic residues" evidence="1">
    <location>
        <begin position="273"/>
        <end position="286"/>
    </location>
</feature>